<organism evidence="7 8">
    <name type="scientific">Yeosuana aromativorans</name>
    <dbReference type="NCBI Taxonomy" id="288019"/>
    <lineage>
        <taxon>Bacteria</taxon>
        <taxon>Pseudomonadati</taxon>
        <taxon>Bacteroidota</taxon>
        <taxon>Flavobacteriia</taxon>
        <taxon>Flavobacteriales</taxon>
        <taxon>Flavobacteriaceae</taxon>
        <taxon>Yeosuana</taxon>
    </lineage>
</organism>
<accession>A0A8J3BK42</accession>
<dbReference type="Pfam" id="PF17189">
    <property type="entry name" value="Glyco_hydro_30C"/>
    <property type="match status" value="1"/>
</dbReference>
<evidence type="ECO:0000259" key="6">
    <source>
        <dbReference type="Pfam" id="PF17189"/>
    </source>
</evidence>
<gene>
    <name evidence="7" type="primary">srfJ</name>
    <name evidence="7" type="ORF">GCM10007962_06330</name>
</gene>
<evidence type="ECO:0000256" key="2">
    <source>
        <dbReference type="ARBA" id="ARBA00022729"/>
    </source>
</evidence>
<keyword evidence="4" id="KW-0326">Glycosidase</keyword>
<feature type="domain" description="Glycosyl hydrolase family 30 beta sandwich" evidence="6">
    <location>
        <begin position="464"/>
        <end position="524"/>
    </location>
</feature>
<comment type="similarity">
    <text evidence="1 4">Belongs to the glycosyl hydrolase 30 family.</text>
</comment>
<reference evidence="7" key="2">
    <citation type="submission" date="2020-09" db="EMBL/GenBank/DDBJ databases">
        <authorList>
            <person name="Sun Q."/>
            <person name="Ohkuma M."/>
        </authorList>
    </citation>
    <scope>NUCLEOTIDE SEQUENCE</scope>
    <source>
        <strain evidence="7">JCM 12862</strain>
    </source>
</reference>
<dbReference type="SUPFAM" id="SSF51445">
    <property type="entry name" value="(Trans)glycosidases"/>
    <property type="match status" value="1"/>
</dbReference>
<keyword evidence="8" id="KW-1185">Reference proteome</keyword>
<dbReference type="PANTHER" id="PTHR11069">
    <property type="entry name" value="GLUCOSYLCERAMIDASE"/>
    <property type="match status" value="1"/>
</dbReference>
<dbReference type="EMBL" id="BMNR01000001">
    <property type="protein sequence ID" value="GGK14837.1"/>
    <property type="molecule type" value="Genomic_DNA"/>
</dbReference>
<reference evidence="7" key="1">
    <citation type="journal article" date="2014" name="Int. J. Syst. Evol. Microbiol.">
        <title>Complete genome sequence of Corynebacterium casei LMG S-19264T (=DSM 44701T), isolated from a smear-ripened cheese.</title>
        <authorList>
            <consortium name="US DOE Joint Genome Institute (JGI-PGF)"/>
            <person name="Walter F."/>
            <person name="Albersmeier A."/>
            <person name="Kalinowski J."/>
            <person name="Ruckert C."/>
        </authorList>
    </citation>
    <scope>NUCLEOTIDE SEQUENCE</scope>
    <source>
        <strain evidence="7">JCM 12862</strain>
    </source>
</reference>
<evidence type="ECO:0000256" key="1">
    <source>
        <dbReference type="ARBA" id="ARBA00005382"/>
    </source>
</evidence>
<evidence type="ECO:0000256" key="4">
    <source>
        <dbReference type="RuleBase" id="RU361188"/>
    </source>
</evidence>
<evidence type="ECO:0000259" key="5">
    <source>
        <dbReference type="Pfam" id="PF02055"/>
    </source>
</evidence>
<evidence type="ECO:0000256" key="3">
    <source>
        <dbReference type="ARBA" id="ARBA00022801"/>
    </source>
</evidence>
<dbReference type="GO" id="GO:0004348">
    <property type="term" value="F:glucosylceramidase activity"/>
    <property type="evidence" value="ECO:0007669"/>
    <property type="project" value="InterPro"/>
</dbReference>
<dbReference type="InterPro" id="IPR033453">
    <property type="entry name" value="Glyco_hydro_30_TIM-barrel"/>
</dbReference>
<dbReference type="Proteomes" id="UP000612329">
    <property type="component" value="Unassembled WGS sequence"/>
</dbReference>
<keyword evidence="2" id="KW-0732">Signal</keyword>
<dbReference type="InterPro" id="IPR001139">
    <property type="entry name" value="Glyco_hydro_30"/>
</dbReference>
<dbReference type="InterPro" id="IPR033452">
    <property type="entry name" value="GH30_C"/>
</dbReference>
<dbReference type="InterPro" id="IPR013780">
    <property type="entry name" value="Glyco_hydro_b"/>
</dbReference>
<comment type="caution">
    <text evidence="7">The sequence shown here is derived from an EMBL/GenBank/DDBJ whole genome shotgun (WGS) entry which is preliminary data.</text>
</comment>
<evidence type="ECO:0000313" key="7">
    <source>
        <dbReference type="EMBL" id="GGK14837.1"/>
    </source>
</evidence>
<protein>
    <submittedName>
        <fullName evidence="7">Glycosyl hydrolase</fullName>
    </submittedName>
</protein>
<dbReference type="PANTHER" id="PTHR11069:SF23">
    <property type="entry name" value="LYSOSOMAL ACID GLUCOSYLCERAMIDASE"/>
    <property type="match status" value="1"/>
</dbReference>
<dbReference type="GO" id="GO:0016020">
    <property type="term" value="C:membrane"/>
    <property type="evidence" value="ECO:0007669"/>
    <property type="project" value="GOC"/>
</dbReference>
<dbReference type="GO" id="GO:0006680">
    <property type="term" value="P:glucosylceramide catabolic process"/>
    <property type="evidence" value="ECO:0007669"/>
    <property type="project" value="TreeGrafter"/>
</dbReference>
<dbReference type="PRINTS" id="PR00843">
    <property type="entry name" value="GLHYDRLASE30"/>
</dbReference>
<dbReference type="Pfam" id="PF02055">
    <property type="entry name" value="Glyco_hydro_30"/>
    <property type="match status" value="1"/>
</dbReference>
<proteinExistence type="inferred from homology"/>
<sequence length="534" mass="60618">MLGLVFHQANLFLKIKPDNTVKENVIEQMKIRVKDILFKSSLALLILLSTNCTKTKSNESPIQNLKKPMDVSNMKSQVFTTAHNTNLRLSLTDPIQFTDFKQPKETDASIVVDPSKHFQTFLGIGGALTDASAETFYKLPEEKQDAFIKAYFSVDKGIGYSLARTHIHSCDFSSESYTYIDEGDADLKTFNIAHDKQYRIPFIKKAIATAGKLTMYVSPWSPPAFMKTNNDMLHGGKLKPEFFQPWASYYAKFIKAYEKEGIPIWGLTVQNEPMAVQRWESCIYTAEDERDFVKNYLGPTLEKEGLGDKNIIVWDHNRDLMFQRANVILNDPEVAKYVWGTGFHWYEDWKDGIPMYDAVKRVQEAYPDKHLIFTEGCNEAYDLSRIENEDPKLAERYGKSMIHDFNNGTVAWTDWNILLDQTGGPNHVGNLCFSPVHGNTQTGELTFTDSYYYIGHFSKFIRPGAKRISSASSTNSLLTTAFENEDGSLVIVVMNIGENQLSYSLTVQTQTAQLKLLPHSIQSIVLKSNEQDGK</sequence>
<feature type="domain" description="Glycosyl hydrolase family 30 TIM-barrel" evidence="5">
    <location>
        <begin position="123"/>
        <end position="461"/>
    </location>
</feature>
<keyword evidence="3 4" id="KW-0378">Hydrolase</keyword>
<dbReference type="Gene3D" id="3.20.20.80">
    <property type="entry name" value="Glycosidases"/>
    <property type="match status" value="1"/>
</dbReference>
<name>A0A8J3BK42_9FLAO</name>
<dbReference type="AlphaFoldDB" id="A0A8J3BK42"/>
<dbReference type="Gene3D" id="2.60.40.1180">
    <property type="entry name" value="Golgi alpha-mannosidase II"/>
    <property type="match status" value="1"/>
</dbReference>
<evidence type="ECO:0000313" key="8">
    <source>
        <dbReference type="Proteomes" id="UP000612329"/>
    </source>
</evidence>
<dbReference type="InterPro" id="IPR017853">
    <property type="entry name" value="GH"/>
</dbReference>